<keyword evidence="7 12" id="KW-1133">Transmembrane helix</keyword>
<evidence type="ECO:0000313" key="14">
    <source>
        <dbReference type="EMBL" id="PVU92752.1"/>
    </source>
</evidence>
<dbReference type="SUPFAM" id="SSF103506">
    <property type="entry name" value="Mitochondrial carrier"/>
    <property type="match status" value="1"/>
</dbReference>
<keyword evidence="9 10" id="KW-0472">Membrane</keyword>
<dbReference type="PROSITE" id="PS50920">
    <property type="entry name" value="SOLCAR"/>
    <property type="match status" value="3"/>
</dbReference>
<keyword evidence="5" id="KW-0677">Repeat</keyword>
<keyword evidence="3 11" id="KW-0813">Transport</keyword>
<evidence type="ECO:0000256" key="1">
    <source>
        <dbReference type="ARBA" id="ARBA00004448"/>
    </source>
</evidence>
<evidence type="ECO:0000313" key="13">
    <source>
        <dbReference type="EMBL" id="PVU89119.1"/>
    </source>
</evidence>
<evidence type="ECO:0000256" key="7">
    <source>
        <dbReference type="ARBA" id="ARBA00022989"/>
    </source>
</evidence>
<dbReference type="Proteomes" id="UP000245383">
    <property type="component" value="Unassembled WGS sequence"/>
</dbReference>
<keyword evidence="15" id="KW-1185">Reference proteome</keyword>
<evidence type="ECO:0000256" key="12">
    <source>
        <dbReference type="SAM" id="Phobius"/>
    </source>
</evidence>
<organism evidence="13 15">
    <name type="scientific">Smittium simulii</name>
    <dbReference type="NCBI Taxonomy" id="133385"/>
    <lineage>
        <taxon>Eukaryota</taxon>
        <taxon>Fungi</taxon>
        <taxon>Fungi incertae sedis</taxon>
        <taxon>Zoopagomycota</taxon>
        <taxon>Kickxellomycotina</taxon>
        <taxon>Harpellomycetes</taxon>
        <taxon>Harpellales</taxon>
        <taxon>Legeriomycetaceae</taxon>
        <taxon>Smittium</taxon>
    </lineage>
</organism>
<name>A0A2T9Y9W9_9FUNG</name>
<dbReference type="EMBL" id="MBFR01000150">
    <property type="protein sequence ID" value="PVU92752.1"/>
    <property type="molecule type" value="Genomic_DNA"/>
</dbReference>
<reference evidence="13 15" key="1">
    <citation type="journal article" date="2018" name="MBio">
        <title>Comparative Genomics Reveals the Core Gene Toolbox for the Fungus-Insect Symbiosis.</title>
        <authorList>
            <person name="Wang Y."/>
            <person name="Stata M."/>
            <person name="Wang W."/>
            <person name="Stajich J.E."/>
            <person name="White M.M."/>
            <person name="Moncalvo J.M."/>
        </authorList>
    </citation>
    <scope>NUCLEOTIDE SEQUENCE [LARGE SCALE GENOMIC DNA]</scope>
    <source>
        <strain evidence="13 15">SWE-8-4</strain>
    </source>
</reference>
<dbReference type="PANTHER" id="PTHR45928">
    <property type="entry name" value="RE38146P"/>
    <property type="match status" value="1"/>
</dbReference>
<dbReference type="AlphaFoldDB" id="A0A2T9Y9W9"/>
<dbReference type="Gene3D" id="1.50.40.10">
    <property type="entry name" value="Mitochondrial carrier domain"/>
    <property type="match status" value="1"/>
</dbReference>
<evidence type="ECO:0000256" key="10">
    <source>
        <dbReference type="PROSITE-ProRule" id="PRU00282"/>
    </source>
</evidence>
<evidence type="ECO:0000313" key="15">
    <source>
        <dbReference type="Proteomes" id="UP000245383"/>
    </source>
</evidence>
<gene>
    <name evidence="14" type="ORF">BB561_003635</name>
    <name evidence="13" type="ORF">BB561_005535</name>
</gene>
<evidence type="ECO:0000256" key="3">
    <source>
        <dbReference type="ARBA" id="ARBA00022448"/>
    </source>
</evidence>
<evidence type="ECO:0000256" key="5">
    <source>
        <dbReference type="ARBA" id="ARBA00022737"/>
    </source>
</evidence>
<comment type="subcellular location">
    <subcellularLocation>
        <location evidence="1">Mitochondrion inner membrane</location>
        <topology evidence="1">Multi-pass membrane protein</topology>
    </subcellularLocation>
</comment>
<dbReference type="Pfam" id="PF00153">
    <property type="entry name" value="Mito_carr"/>
    <property type="match status" value="3"/>
</dbReference>
<keyword evidence="6" id="KW-0999">Mitochondrion inner membrane</keyword>
<feature type="repeat" description="Solcar" evidence="10">
    <location>
        <begin position="16"/>
        <end position="110"/>
    </location>
</feature>
<keyword evidence="8" id="KW-0496">Mitochondrion</keyword>
<dbReference type="EMBL" id="MBFR01000338">
    <property type="protein sequence ID" value="PVU89119.1"/>
    <property type="molecule type" value="Genomic_DNA"/>
</dbReference>
<feature type="repeat" description="Solcar" evidence="10">
    <location>
        <begin position="124"/>
        <end position="216"/>
    </location>
</feature>
<dbReference type="GO" id="GO:0005743">
    <property type="term" value="C:mitochondrial inner membrane"/>
    <property type="evidence" value="ECO:0007669"/>
    <property type="project" value="UniProtKB-SubCell"/>
</dbReference>
<evidence type="ECO:0000256" key="11">
    <source>
        <dbReference type="RuleBase" id="RU000488"/>
    </source>
</evidence>
<evidence type="ECO:0000256" key="8">
    <source>
        <dbReference type="ARBA" id="ARBA00023128"/>
    </source>
</evidence>
<protein>
    <submittedName>
        <fullName evidence="13">Uncharacterized protein</fullName>
    </submittedName>
</protein>
<evidence type="ECO:0000256" key="9">
    <source>
        <dbReference type="ARBA" id="ARBA00023136"/>
    </source>
</evidence>
<accession>A0A2T9Y9W9</accession>
<evidence type="ECO:0000256" key="4">
    <source>
        <dbReference type="ARBA" id="ARBA00022692"/>
    </source>
</evidence>
<feature type="transmembrane region" description="Helical" evidence="12">
    <location>
        <begin position="20"/>
        <end position="39"/>
    </location>
</feature>
<comment type="similarity">
    <text evidence="2 11">Belongs to the mitochondrial carrier (TC 2.A.29) family.</text>
</comment>
<feature type="repeat" description="Solcar" evidence="10">
    <location>
        <begin position="229"/>
        <end position="321"/>
    </location>
</feature>
<dbReference type="PANTHER" id="PTHR45928:SF1">
    <property type="entry name" value="RE38146P"/>
    <property type="match status" value="1"/>
</dbReference>
<comment type="caution">
    <text evidence="13">The sequence shown here is derived from an EMBL/GenBank/DDBJ whole genome shotgun (WGS) entry which is preliminary data.</text>
</comment>
<dbReference type="OrthoDB" id="6703404at2759"/>
<dbReference type="InterPro" id="IPR051508">
    <property type="entry name" value="Mito_Carrier_Antiporter"/>
</dbReference>
<keyword evidence="4 10" id="KW-0812">Transmembrane</keyword>
<dbReference type="PROSITE" id="PS51257">
    <property type="entry name" value="PROKAR_LIPOPROTEIN"/>
    <property type="match status" value="1"/>
</dbReference>
<dbReference type="InterPro" id="IPR023395">
    <property type="entry name" value="MCP_dom_sf"/>
</dbReference>
<evidence type="ECO:0000256" key="2">
    <source>
        <dbReference type="ARBA" id="ARBA00006375"/>
    </source>
</evidence>
<proteinExistence type="inferred from homology"/>
<evidence type="ECO:0000256" key="6">
    <source>
        <dbReference type="ARBA" id="ARBA00022792"/>
    </source>
</evidence>
<sequence length="326" mass="35804">MDSKPQKQVQTVRPSDQRLYSFASAGLASCVAVTFSNVFEVVKTRLQLQGELMKSDPKTPKVYKSVSQAFWTILKNEGPMALEKGLGCAYLYQIMLNGLRVGLYEPIKYNVARTLGQPTDSSNPNLAIGLVSGSISGVLGAAAGSPFYLVKTRLQSSSNFAAIGHQHHYTGIVNAFKTIYSQGGIKGLYQGVSAACLRVGVGSPVQLVSYDYCKNYFGKLFGEPGAPDNSLKTHFASGMVSSFFLVLAMNPFDVISTRMYNQKKDPITHKGLLYNSLMDCIVKTAKAEKISGFYKGLFAHYLRIGPHTILMFICFEQIKSYINKKF</sequence>
<dbReference type="InterPro" id="IPR018108">
    <property type="entry name" value="MCP_transmembrane"/>
</dbReference>